<dbReference type="Gene3D" id="3.40.30.10">
    <property type="entry name" value="Glutaredoxin"/>
    <property type="match status" value="1"/>
</dbReference>
<accession>A0ABS6JPY9</accession>
<dbReference type="RefSeq" id="WP_088075857.1">
    <property type="nucleotide sequence ID" value="NZ_JAHQCR010000017.1"/>
</dbReference>
<feature type="chain" id="PRO_5046425991" description="Small peptidoglycan-associated lipoprotein" evidence="1">
    <location>
        <begin position="25"/>
        <end position="139"/>
    </location>
</feature>
<dbReference type="EMBL" id="JAHQCR010000017">
    <property type="protein sequence ID" value="MBU9720505.1"/>
    <property type="molecule type" value="Genomic_DNA"/>
</dbReference>
<proteinExistence type="predicted"/>
<evidence type="ECO:0000313" key="2">
    <source>
        <dbReference type="EMBL" id="MBU9720505.1"/>
    </source>
</evidence>
<evidence type="ECO:0008006" key="4">
    <source>
        <dbReference type="Google" id="ProtNLM"/>
    </source>
</evidence>
<dbReference type="SUPFAM" id="SSF52833">
    <property type="entry name" value="Thioredoxin-like"/>
    <property type="match status" value="1"/>
</dbReference>
<evidence type="ECO:0000313" key="3">
    <source>
        <dbReference type="Proteomes" id="UP000790580"/>
    </source>
</evidence>
<dbReference type="InterPro" id="IPR036249">
    <property type="entry name" value="Thioredoxin-like_sf"/>
</dbReference>
<sequence>MKIVKLTIILVVFSILFGCQTNEASNQHSDDDQPPFHVENFYSSPVTFLFSNDERIEEEASYYDALLTFQRKYPGQLSSVKIVSTTEKQLAEYYDIIVYPTLLVIDEFGIKMRIEGFKETNEIFSMLEDELVEIIEDIS</sequence>
<organism evidence="2 3">
    <name type="scientific">Evansella alkalicola</name>
    <dbReference type="NCBI Taxonomy" id="745819"/>
    <lineage>
        <taxon>Bacteria</taxon>
        <taxon>Bacillati</taxon>
        <taxon>Bacillota</taxon>
        <taxon>Bacilli</taxon>
        <taxon>Bacillales</taxon>
        <taxon>Bacillaceae</taxon>
        <taxon>Evansella</taxon>
    </lineage>
</organism>
<reference evidence="2 3" key="1">
    <citation type="submission" date="2021-06" db="EMBL/GenBank/DDBJ databases">
        <title>Bacillus sp. RD4P76, an endophyte from a halophyte.</title>
        <authorList>
            <person name="Sun J.-Q."/>
        </authorList>
    </citation>
    <scope>NUCLEOTIDE SEQUENCE [LARGE SCALE GENOMIC DNA]</scope>
    <source>
        <strain evidence="2 3">JCM 17098</strain>
    </source>
</reference>
<protein>
    <recommendedName>
        <fullName evidence="4">Small peptidoglycan-associated lipoprotein</fullName>
    </recommendedName>
</protein>
<comment type="caution">
    <text evidence="2">The sequence shown here is derived from an EMBL/GenBank/DDBJ whole genome shotgun (WGS) entry which is preliminary data.</text>
</comment>
<gene>
    <name evidence="2" type="ORF">KS407_03485</name>
</gene>
<keyword evidence="3" id="KW-1185">Reference proteome</keyword>
<evidence type="ECO:0000256" key="1">
    <source>
        <dbReference type="SAM" id="SignalP"/>
    </source>
</evidence>
<name>A0ABS6JPY9_9BACI</name>
<keyword evidence="1" id="KW-0732">Signal</keyword>
<feature type="signal peptide" evidence="1">
    <location>
        <begin position="1"/>
        <end position="24"/>
    </location>
</feature>
<dbReference type="Proteomes" id="UP000790580">
    <property type="component" value="Unassembled WGS sequence"/>
</dbReference>
<dbReference type="PROSITE" id="PS51257">
    <property type="entry name" value="PROKAR_LIPOPROTEIN"/>
    <property type="match status" value="1"/>
</dbReference>